<evidence type="ECO:0000313" key="18">
    <source>
        <dbReference type="Proteomes" id="UP000237222"/>
    </source>
</evidence>
<evidence type="ECO:0000256" key="4">
    <source>
        <dbReference type="ARBA" id="ARBA00022496"/>
    </source>
</evidence>
<feature type="chain" id="PRO_5015541471" evidence="14">
    <location>
        <begin position="23"/>
        <end position="801"/>
    </location>
</feature>
<feature type="compositionally biased region" description="Basic and acidic residues" evidence="13">
    <location>
        <begin position="280"/>
        <end position="289"/>
    </location>
</feature>
<dbReference type="GO" id="GO:0006826">
    <property type="term" value="P:iron ion transport"/>
    <property type="evidence" value="ECO:0007669"/>
    <property type="project" value="UniProtKB-KW"/>
</dbReference>
<name>A0A2S4HIU6_9GAMM</name>
<keyword evidence="17" id="KW-0675">Receptor</keyword>
<comment type="caution">
    <text evidence="17">The sequence shown here is derived from an EMBL/GenBank/DDBJ whole genome shotgun (WGS) entry which is preliminary data.</text>
</comment>
<feature type="domain" description="TonB-dependent receptor-like beta-barrel" evidence="15">
    <location>
        <begin position="278"/>
        <end position="762"/>
    </location>
</feature>
<dbReference type="Pfam" id="PF00593">
    <property type="entry name" value="TonB_dep_Rec_b-barrel"/>
    <property type="match status" value="1"/>
</dbReference>
<keyword evidence="2 11" id="KW-0813">Transport</keyword>
<evidence type="ECO:0000256" key="5">
    <source>
        <dbReference type="ARBA" id="ARBA00022692"/>
    </source>
</evidence>
<keyword evidence="5 11" id="KW-0812">Transmembrane</keyword>
<gene>
    <name evidence="17" type="ORF">C0068_04870</name>
</gene>
<dbReference type="InterPro" id="IPR012910">
    <property type="entry name" value="Plug_dom"/>
</dbReference>
<dbReference type="AlphaFoldDB" id="A0A2S4HIU6"/>
<feature type="signal peptide" evidence="14">
    <location>
        <begin position="1"/>
        <end position="22"/>
    </location>
</feature>
<reference evidence="17" key="1">
    <citation type="submission" date="2018-01" db="EMBL/GenBank/DDBJ databases">
        <authorList>
            <person name="Yu X.-D."/>
        </authorList>
    </citation>
    <scope>NUCLEOTIDE SEQUENCE</scope>
    <source>
        <strain evidence="17">ZX-21</strain>
    </source>
</reference>
<dbReference type="Gene3D" id="2.40.170.20">
    <property type="entry name" value="TonB-dependent receptor, beta-barrel domain"/>
    <property type="match status" value="1"/>
</dbReference>
<evidence type="ECO:0000256" key="8">
    <source>
        <dbReference type="ARBA" id="ARBA00023077"/>
    </source>
</evidence>
<evidence type="ECO:0000256" key="12">
    <source>
        <dbReference type="RuleBase" id="RU003357"/>
    </source>
</evidence>
<evidence type="ECO:0000259" key="15">
    <source>
        <dbReference type="Pfam" id="PF00593"/>
    </source>
</evidence>
<dbReference type="SUPFAM" id="SSF56935">
    <property type="entry name" value="Porins"/>
    <property type="match status" value="1"/>
</dbReference>
<proteinExistence type="inferred from homology"/>
<dbReference type="PANTHER" id="PTHR32552">
    <property type="entry name" value="FERRICHROME IRON RECEPTOR-RELATED"/>
    <property type="match status" value="1"/>
</dbReference>
<feature type="region of interest" description="Disordered" evidence="13">
    <location>
        <begin position="274"/>
        <end position="294"/>
    </location>
</feature>
<keyword evidence="8 12" id="KW-0798">TonB box</keyword>
<evidence type="ECO:0000256" key="14">
    <source>
        <dbReference type="SAM" id="SignalP"/>
    </source>
</evidence>
<keyword evidence="6" id="KW-0408">Iron</keyword>
<keyword evidence="7" id="KW-0406">Ion transport</keyword>
<evidence type="ECO:0000256" key="6">
    <source>
        <dbReference type="ARBA" id="ARBA00023004"/>
    </source>
</evidence>
<dbReference type="GO" id="GO:0009279">
    <property type="term" value="C:cell outer membrane"/>
    <property type="evidence" value="ECO:0007669"/>
    <property type="project" value="UniProtKB-SubCell"/>
</dbReference>
<evidence type="ECO:0000313" key="17">
    <source>
        <dbReference type="EMBL" id="POP53924.1"/>
    </source>
</evidence>
<keyword evidence="4" id="KW-0410">Iron transport</keyword>
<dbReference type="InterPro" id="IPR000531">
    <property type="entry name" value="Beta-barrel_TonB"/>
</dbReference>
<evidence type="ECO:0000256" key="9">
    <source>
        <dbReference type="ARBA" id="ARBA00023136"/>
    </source>
</evidence>
<sequence length="801" mass="88046">MRKDVLAVAIASLSFYAGGVLAQNAGGETKKSSNRLLEEVVVTAQKREEDSQDVPISIQAFSGEKLDAFGIEDTADLEKITPGLSFTYTLGYTVVYLRGVGSDGFLPNADPSIATYIDGINIPATQGKQDALGPVKRVEVLKGPQGTLFGRNATGGAISIVTEDPPLDEIVGSIQYAAGNYDSQEMQAYFAFPLWDGAGLALAGFEDTHENYGTNFVNGVERPWREDHSRGLRAKFKWDIVDSLSLTLIASQIDQYNGASLVQENTRPTAILNVGATPDPLDRNTHTDQEGGNSSVNELFGATIEWRPGPVDVKFIYGDQFANADTGQYDYDSTDEPKVGFVVYNQPNEQKTYELQVLSNAETPFSDSFEWVAGLYHLEGEGGFDRLFLEISAPGLVASPLGNLLGGLVEQLTDYIFLESSGILATEATSAFFQGTYKFTDELLLTLGARYQEETRGISNTYLDLVNPLLGRPPQSYFEGNDYSRNIRISNFSVPDINDTTVSPKIAVQWFATDNSQVYSSLQRAYKSPTYNIVNFFGNPDPTEREEVTAFEIGFKSEWLDSTLRLNGAAYYTETKELVTALLSLTSGGIVRFDNAGEAITSGAEIDFQWQPMPNWNPGLAITGGMSYIDAEYTDYKDGAGFDDDTGLYFGPNAPTDTVGDLLGIPLPITSADFLNGPRDFTGNRVVRTPRTSSSVSLNQFIEAGDIGNFEFGLDYSYKGEIFTTPQNSEFFIIPQYEIWSARASWFYDPWGIQLTGFVNNLKDKDYLTSRLASDFGRGDTLAPPKLYGLKLKWNFDTFLN</sequence>
<keyword evidence="10 11" id="KW-0998">Cell outer membrane</keyword>
<organism evidence="17 18">
    <name type="scientific">Zhongshania marina</name>
    <dbReference type="NCBI Taxonomy" id="2304603"/>
    <lineage>
        <taxon>Bacteria</taxon>
        <taxon>Pseudomonadati</taxon>
        <taxon>Pseudomonadota</taxon>
        <taxon>Gammaproteobacteria</taxon>
        <taxon>Cellvibrionales</taxon>
        <taxon>Spongiibacteraceae</taxon>
        <taxon>Zhongshania</taxon>
    </lineage>
</organism>
<feature type="domain" description="TonB-dependent receptor plug" evidence="16">
    <location>
        <begin position="51"/>
        <end position="157"/>
    </location>
</feature>
<dbReference type="PROSITE" id="PS52016">
    <property type="entry name" value="TONB_DEPENDENT_REC_3"/>
    <property type="match status" value="1"/>
</dbReference>
<comment type="subcellular location">
    <subcellularLocation>
        <location evidence="1 11">Cell outer membrane</location>
        <topology evidence="1 11">Multi-pass membrane protein</topology>
    </subcellularLocation>
</comment>
<dbReference type="InterPro" id="IPR036942">
    <property type="entry name" value="Beta-barrel_TonB_sf"/>
</dbReference>
<evidence type="ECO:0000256" key="10">
    <source>
        <dbReference type="ARBA" id="ARBA00023237"/>
    </source>
</evidence>
<keyword evidence="3 11" id="KW-1134">Transmembrane beta strand</keyword>
<evidence type="ECO:0000256" key="3">
    <source>
        <dbReference type="ARBA" id="ARBA00022452"/>
    </source>
</evidence>
<accession>A0A2S4HIU6</accession>
<comment type="similarity">
    <text evidence="11 12">Belongs to the TonB-dependent receptor family.</text>
</comment>
<evidence type="ECO:0000256" key="13">
    <source>
        <dbReference type="SAM" id="MobiDB-lite"/>
    </source>
</evidence>
<dbReference type="Pfam" id="PF07715">
    <property type="entry name" value="Plug"/>
    <property type="match status" value="1"/>
</dbReference>
<evidence type="ECO:0000256" key="11">
    <source>
        <dbReference type="PROSITE-ProRule" id="PRU01360"/>
    </source>
</evidence>
<dbReference type="EMBL" id="PQGG01000010">
    <property type="protein sequence ID" value="POP53924.1"/>
    <property type="molecule type" value="Genomic_DNA"/>
</dbReference>
<evidence type="ECO:0000256" key="1">
    <source>
        <dbReference type="ARBA" id="ARBA00004571"/>
    </source>
</evidence>
<keyword evidence="14" id="KW-0732">Signal</keyword>
<evidence type="ECO:0000256" key="7">
    <source>
        <dbReference type="ARBA" id="ARBA00023065"/>
    </source>
</evidence>
<dbReference type="InterPro" id="IPR039426">
    <property type="entry name" value="TonB-dep_rcpt-like"/>
</dbReference>
<evidence type="ECO:0000259" key="16">
    <source>
        <dbReference type="Pfam" id="PF07715"/>
    </source>
</evidence>
<evidence type="ECO:0000256" key="2">
    <source>
        <dbReference type="ARBA" id="ARBA00022448"/>
    </source>
</evidence>
<dbReference type="PANTHER" id="PTHR32552:SF81">
    <property type="entry name" value="TONB-DEPENDENT OUTER MEMBRANE RECEPTOR"/>
    <property type="match status" value="1"/>
</dbReference>
<dbReference type="RefSeq" id="WP_103683364.1">
    <property type="nucleotide sequence ID" value="NZ_PQGG01000010.1"/>
</dbReference>
<protein>
    <submittedName>
        <fullName evidence="17">TonB-dependent receptor</fullName>
    </submittedName>
</protein>
<dbReference type="Proteomes" id="UP000237222">
    <property type="component" value="Unassembled WGS sequence"/>
</dbReference>
<dbReference type="OrthoDB" id="7051185at2"/>
<keyword evidence="9 11" id="KW-0472">Membrane</keyword>